<evidence type="ECO:0000256" key="1">
    <source>
        <dbReference type="ARBA" id="ARBA00022801"/>
    </source>
</evidence>
<name>A0A2N0W9J1_9GAMM</name>
<dbReference type="Gene3D" id="3.40.50.1820">
    <property type="entry name" value="alpha/beta hydrolase"/>
    <property type="match status" value="1"/>
</dbReference>
<gene>
    <name evidence="3" type="ORF">CW311_20660</name>
</gene>
<dbReference type="SUPFAM" id="SSF53474">
    <property type="entry name" value="alpha/beta-Hydrolases"/>
    <property type="match status" value="1"/>
</dbReference>
<keyword evidence="1" id="KW-0378">Hydrolase</keyword>
<protein>
    <submittedName>
        <fullName evidence="3">Esterase</fullName>
    </submittedName>
</protein>
<proteinExistence type="predicted"/>
<comment type="caution">
    <text evidence="3">The sequence shown here is derived from an EMBL/GenBank/DDBJ whole genome shotgun (WGS) entry which is preliminary data.</text>
</comment>
<organism evidence="3 4">
    <name type="scientific">Acinetobacter proteolyticus</name>
    <dbReference type="NCBI Taxonomy" id="1776741"/>
    <lineage>
        <taxon>Bacteria</taxon>
        <taxon>Pseudomonadati</taxon>
        <taxon>Pseudomonadota</taxon>
        <taxon>Gammaproteobacteria</taxon>
        <taxon>Moraxellales</taxon>
        <taxon>Moraxellaceae</taxon>
        <taxon>Acinetobacter</taxon>
    </lineage>
</organism>
<evidence type="ECO:0000313" key="4">
    <source>
        <dbReference type="Proteomes" id="UP000233553"/>
    </source>
</evidence>
<dbReference type="Proteomes" id="UP000233553">
    <property type="component" value="Unassembled WGS sequence"/>
</dbReference>
<dbReference type="InterPro" id="IPR013094">
    <property type="entry name" value="AB_hydrolase_3"/>
</dbReference>
<dbReference type="InterPro" id="IPR050300">
    <property type="entry name" value="GDXG_lipolytic_enzyme"/>
</dbReference>
<dbReference type="Pfam" id="PF07859">
    <property type="entry name" value="Abhydrolase_3"/>
    <property type="match status" value="1"/>
</dbReference>
<reference evidence="3 4" key="1">
    <citation type="submission" date="2017-12" db="EMBL/GenBank/DDBJ databases">
        <title>Draft Genome sequences of multiple microbial strains isolated from spacecraft associated surfaces.</title>
        <authorList>
            <person name="Seuylemezian A."/>
            <person name="Vaishampayan P."/>
            <person name="Venkateswaran K."/>
        </authorList>
    </citation>
    <scope>NUCLEOTIDE SEQUENCE [LARGE SCALE GENOMIC DNA]</scope>
    <source>
        <strain evidence="3 4">2P01AA</strain>
    </source>
</reference>
<evidence type="ECO:0000259" key="2">
    <source>
        <dbReference type="Pfam" id="PF07859"/>
    </source>
</evidence>
<feature type="domain" description="Alpha/beta hydrolase fold-3" evidence="2">
    <location>
        <begin position="132"/>
        <end position="337"/>
    </location>
</feature>
<dbReference type="EMBL" id="PISJ01000027">
    <property type="protein sequence ID" value="PKF31134.1"/>
    <property type="molecule type" value="Genomic_DNA"/>
</dbReference>
<dbReference type="InterPro" id="IPR029058">
    <property type="entry name" value="AB_hydrolase_fold"/>
</dbReference>
<sequence length="365" mass="40656">MDRAKKGTEVTALPQKIQTILDKGQGPAARALDKLPKIVQESLAKLLAYPHQYPDLDSFTKCLMAVQIKQGRIGFIGDDPIESRRQFDAQMLAIINKPTSIESVEDIRLPLQSGTVFARHYHPAPHKKLPMIVFYHGGGFVVGGLDTHDEACRLIAKYAKVQVLSIDYPLAPEASPQLLIKSCEDELAWVYQNRRQLKIYKNRIAVAGDSAGGNISTAVAQHSVGKAYAPQAQLLIYPVVDFKSRHPSFYAYGDGLVLTSKDVDYVTDYYATQHNVALDDPLISPTYGSLRKLAPAYVITAGHDLLHDEGAIYSHKLRQNGVKVQYVDYPDQTHGFINLTPVSSKAKRNTIEVAKNFRKFWDKHS</sequence>
<dbReference type="PANTHER" id="PTHR48081:SF8">
    <property type="entry name" value="ALPHA_BETA HYDROLASE FOLD-3 DOMAIN-CONTAINING PROTEIN-RELATED"/>
    <property type="match status" value="1"/>
</dbReference>
<dbReference type="PANTHER" id="PTHR48081">
    <property type="entry name" value="AB HYDROLASE SUPERFAMILY PROTEIN C4A8.06C"/>
    <property type="match status" value="1"/>
</dbReference>
<dbReference type="GO" id="GO:0016787">
    <property type="term" value="F:hydrolase activity"/>
    <property type="evidence" value="ECO:0007669"/>
    <property type="project" value="UniProtKB-KW"/>
</dbReference>
<dbReference type="AlphaFoldDB" id="A0A2N0W9J1"/>
<evidence type="ECO:0000313" key="3">
    <source>
        <dbReference type="EMBL" id="PKF31134.1"/>
    </source>
</evidence>
<accession>A0A2N0W9J1</accession>